<feature type="signal peptide" evidence="2">
    <location>
        <begin position="1"/>
        <end position="20"/>
    </location>
</feature>
<evidence type="ECO:0000256" key="1">
    <source>
        <dbReference type="SAM" id="MobiDB-lite"/>
    </source>
</evidence>
<feature type="compositionally biased region" description="Basic and acidic residues" evidence="1">
    <location>
        <begin position="50"/>
        <end position="59"/>
    </location>
</feature>
<feature type="region of interest" description="Disordered" evidence="1">
    <location>
        <begin position="28"/>
        <end position="104"/>
    </location>
</feature>
<comment type="caution">
    <text evidence="3">The sequence shown here is derived from an EMBL/GenBank/DDBJ whole genome shotgun (WGS) entry which is preliminary data.</text>
</comment>
<accession>A0ABU3EZL3</accession>
<evidence type="ECO:0000313" key="3">
    <source>
        <dbReference type="EMBL" id="MDT2600323.1"/>
    </source>
</evidence>
<evidence type="ECO:0000256" key="2">
    <source>
        <dbReference type="SAM" id="SignalP"/>
    </source>
</evidence>
<feature type="compositionally biased region" description="Low complexity" evidence="1">
    <location>
        <begin position="35"/>
        <end position="49"/>
    </location>
</feature>
<feature type="compositionally biased region" description="Low complexity" evidence="1">
    <location>
        <begin position="78"/>
        <end position="97"/>
    </location>
</feature>
<name>A0ABU3EZL3_9ENTE</name>
<reference evidence="3 4" key="1">
    <citation type="submission" date="2023-03" db="EMBL/GenBank/DDBJ databases">
        <authorList>
            <person name="Shen W."/>
            <person name="Cai J."/>
        </authorList>
    </citation>
    <scope>NUCLEOTIDE SEQUENCE [LARGE SCALE GENOMIC DNA]</scope>
    <source>
        <strain evidence="3 4">D6-4</strain>
    </source>
</reference>
<dbReference type="Proteomes" id="UP001252875">
    <property type="component" value="Unassembled WGS sequence"/>
</dbReference>
<organism evidence="3 4">
    <name type="scientific">Enterococcus hulanensis</name>
    <dbReference type="NCBI Taxonomy" id="2559929"/>
    <lineage>
        <taxon>Bacteria</taxon>
        <taxon>Bacillati</taxon>
        <taxon>Bacillota</taxon>
        <taxon>Bacilli</taxon>
        <taxon>Lactobacillales</taxon>
        <taxon>Enterococcaceae</taxon>
        <taxon>Enterococcus</taxon>
    </lineage>
</organism>
<keyword evidence="2" id="KW-0732">Signal</keyword>
<evidence type="ECO:0008006" key="5">
    <source>
        <dbReference type="Google" id="ProtNLM"/>
    </source>
</evidence>
<dbReference type="EMBL" id="JARPYI010000005">
    <property type="protein sequence ID" value="MDT2600323.1"/>
    <property type="molecule type" value="Genomic_DNA"/>
</dbReference>
<protein>
    <recommendedName>
        <fullName evidence="5">Lipoprotein</fullName>
    </recommendedName>
</protein>
<proteinExistence type="predicted"/>
<evidence type="ECO:0000313" key="4">
    <source>
        <dbReference type="Proteomes" id="UP001252875"/>
    </source>
</evidence>
<dbReference type="RefSeq" id="WP_311822253.1">
    <property type="nucleotide sequence ID" value="NZ_JARPYF010000005.1"/>
</dbReference>
<feature type="compositionally biased region" description="Polar residues" evidence="1">
    <location>
        <begin position="60"/>
        <end position="77"/>
    </location>
</feature>
<sequence>MKKAVIAVPMLGLLSMLLLTGCSKNEHEASSVNNSTEKQVQKSTSSSSSESEKESRSEVAKQTSGSSAYQGSQEDQASTNESESATSDTSSENENTEQVNPTPYAVDLTDWGTVMDFHLSGVNVPEVITLDAANNTLTLTSKDGANDVAYSVSSTTIPTQAVRVFSHVGNAVRTVKVNTQVVINNQLSGSPRLGNSGPMYLFVNNNGGLSLITPNFAGNVEPDQSDVMLEAVL</sequence>
<gene>
    <name evidence="3" type="ORF">P7D85_11100</name>
</gene>
<dbReference type="PROSITE" id="PS51257">
    <property type="entry name" value="PROKAR_LIPOPROTEIN"/>
    <property type="match status" value="1"/>
</dbReference>
<feature type="chain" id="PRO_5045213437" description="Lipoprotein" evidence="2">
    <location>
        <begin position="21"/>
        <end position="233"/>
    </location>
</feature>
<keyword evidence="4" id="KW-1185">Reference proteome</keyword>